<name>A0ABQ6FEB6_9RHOO</name>
<reference evidence="4" key="1">
    <citation type="journal article" date="2019" name="Int. J. Syst. Evol. Microbiol.">
        <title>The Global Catalogue of Microorganisms (GCM) 10K type strain sequencing project: providing services to taxonomists for standard genome sequencing and annotation.</title>
        <authorList>
            <consortium name="The Broad Institute Genomics Platform"/>
            <consortium name="The Broad Institute Genome Sequencing Center for Infectious Disease"/>
            <person name="Wu L."/>
            <person name="Ma J."/>
        </authorList>
    </citation>
    <scope>NUCLEOTIDE SEQUENCE [LARGE SCALE GENOMIC DNA]</scope>
    <source>
        <strain evidence="4">NBRC 102407</strain>
    </source>
</reference>
<dbReference type="Pfam" id="PF19029">
    <property type="entry name" value="DUF883_C"/>
    <property type="match status" value="1"/>
</dbReference>
<gene>
    <name evidence="3" type="ORF">GCM10007933_33880</name>
</gene>
<accession>A0ABQ6FEB6</accession>
<organism evidence="3 4">
    <name type="scientific">Zoogloea oryzae</name>
    <dbReference type="NCBI Taxonomy" id="310767"/>
    <lineage>
        <taxon>Bacteria</taxon>
        <taxon>Pseudomonadati</taxon>
        <taxon>Pseudomonadota</taxon>
        <taxon>Betaproteobacteria</taxon>
        <taxon>Rhodocyclales</taxon>
        <taxon>Zoogloeaceae</taxon>
        <taxon>Zoogloea</taxon>
    </lineage>
</organism>
<evidence type="ECO:0000313" key="3">
    <source>
        <dbReference type="EMBL" id="GLT23917.1"/>
    </source>
</evidence>
<evidence type="ECO:0000259" key="2">
    <source>
        <dbReference type="Pfam" id="PF19029"/>
    </source>
</evidence>
<dbReference type="EMBL" id="BSPX01000065">
    <property type="protein sequence ID" value="GLT23917.1"/>
    <property type="molecule type" value="Genomic_DNA"/>
</dbReference>
<proteinExistence type="predicted"/>
<comment type="caution">
    <text evidence="3">The sequence shown here is derived from an EMBL/GenBank/DDBJ whole genome shotgun (WGS) entry which is preliminary data.</text>
</comment>
<protein>
    <submittedName>
        <fullName evidence="3">Membrane protein</fullName>
    </submittedName>
</protein>
<dbReference type="PANTHER" id="PTHR35893">
    <property type="entry name" value="INNER MEMBRANE PROTEIN-RELATED"/>
    <property type="match status" value="1"/>
</dbReference>
<keyword evidence="1" id="KW-0472">Membrane</keyword>
<evidence type="ECO:0000256" key="1">
    <source>
        <dbReference type="SAM" id="Phobius"/>
    </source>
</evidence>
<dbReference type="InterPro" id="IPR043605">
    <property type="entry name" value="DUF883_C"/>
</dbReference>
<dbReference type="InterPro" id="IPR010279">
    <property type="entry name" value="YqjD/ElaB"/>
</dbReference>
<feature type="domain" description="DUF883" evidence="2">
    <location>
        <begin position="81"/>
        <end position="110"/>
    </location>
</feature>
<sequence length="110" mass="11905">MTTETTALQDTGDSRRTTFVNDVKQAAGRADALLTDAASTTADGYAAARSTIHEAMGEARSRYDDTRHRMAHKARVAADVTQTYVKENPWQVLGGAAVAGFVIGFLMNRR</sequence>
<dbReference type="Proteomes" id="UP001157167">
    <property type="component" value="Unassembled WGS sequence"/>
</dbReference>
<keyword evidence="4" id="KW-1185">Reference proteome</keyword>
<dbReference type="RefSeq" id="WP_284189088.1">
    <property type="nucleotide sequence ID" value="NZ_BSPX01000065.1"/>
</dbReference>
<evidence type="ECO:0000313" key="4">
    <source>
        <dbReference type="Proteomes" id="UP001157167"/>
    </source>
</evidence>
<keyword evidence="1" id="KW-1133">Transmembrane helix</keyword>
<feature type="transmembrane region" description="Helical" evidence="1">
    <location>
        <begin position="90"/>
        <end position="107"/>
    </location>
</feature>
<keyword evidence="1" id="KW-0812">Transmembrane</keyword>
<dbReference type="PANTHER" id="PTHR35893:SF3">
    <property type="entry name" value="INNER MEMBRANE PROTEIN"/>
    <property type="match status" value="1"/>
</dbReference>